<gene>
    <name evidence="2" type="ORF">MFU01_63260</name>
    <name evidence="3" type="ORF">SAMN05443572_114138</name>
</gene>
<dbReference type="AlphaFoldDB" id="A0A511TAS1"/>
<organism evidence="2 5">
    <name type="scientific">Myxococcus fulvus</name>
    <dbReference type="NCBI Taxonomy" id="33"/>
    <lineage>
        <taxon>Bacteria</taxon>
        <taxon>Pseudomonadati</taxon>
        <taxon>Myxococcota</taxon>
        <taxon>Myxococcia</taxon>
        <taxon>Myxococcales</taxon>
        <taxon>Cystobacterineae</taxon>
        <taxon>Myxococcaceae</taxon>
        <taxon>Myxococcus</taxon>
    </lineage>
</organism>
<name>A0A511TAS1_MYXFU</name>
<dbReference type="Gene3D" id="1.50.10.20">
    <property type="match status" value="2"/>
</dbReference>
<dbReference type="OrthoDB" id="893153at2"/>
<feature type="compositionally biased region" description="Polar residues" evidence="1">
    <location>
        <begin position="448"/>
        <end position="462"/>
    </location>
</feature>
<reference evidence="2 5" key="2">
    <citation type="submission" date="2019-07" db="EMBL/GenBank/DDBJ databases">
        <title>Whole genome shotgun sequence of Myxococcus fulvus NBRC 100333.</title>
        <authorList>
            <person name="Hosoyama A."/>
            <person name="Uohara A."/>
            <person name="Ohji S."/>
            <person name="Ichikawa N."/>
        </authorList>
    </citation>
    <scope>NUCLEOTIDE SEQUENCE [LARGE SCALE GENOMIC DNA]</scope>
    <source>
        <strain evidence="2 5">NBRC 100333</strain>
    </source>
</reference>
<dbReference type="EMBL" id="BJXR01000046">
    <property type="protein sequence ID" value="GEN11289.1"/>
    <property type="molecule type" value="Genomic_DNA"/>
</dbReference>
<dbReference type="CDD" id="cd00688">
    <property type="entry name" value="ISOPREN_C2_like"/>
    <property type="match status" value="1"/>
</dbReference>
<accession>A0A511TAS1</accession>
<reference evidence="3 4" key="1">
    <citation type="submission" date="2016-10" db="EMBL/GenBank/DDBJ databases">
        <authorList>
            <person name="Varghese N."/>
            <person name="Submissions S."/>
        </authorList>
    </citation>
    <scope>NUCLEOTIDE SEQUENCE [LARGE SCALE GENOMIC DNA]</scope>
    <source>
        <strain evidence="3 4">DSM 16525</strain>
    </source>
</reference>
<dbReference type="InterPro" id="IPR013783">
    <property type="entry name" value="Ig-like_fold"/>
</dbReference>
<comment type="caution">
    <text evidence="2">The sequence shown here is derived from an EMBL/GenBank/DDBJ whole genome shotgun (WGS) entry which is preliminary data.</text>
</comment>
<keyword evidence="4" id="KW-1185">Reference proteome</keyword>
<feature type="region of interest" description="Disordered" evidence="1">
    <location>
        <begin position="448"/>
        <end position="468"/>
    </location>
</feature>
<dbReference type="Proteomes" id="UP000321514">
    <property type="component" value="Unassembled WGS sequence"/>
</dbReference>
<evidence type="ECO:0000313" key="5">
    <source>
        <dbReference type="Proteomes" id="UP000321514"/>
    </source>
</evidence>
<proteinExistence type="predicted"/>
<evidence type="ECO:0000313" key="2">
    <source>
        <dbReference type="EMBL" id="GEN11289.1"/>
    </source>
</evidence>
<dbReference type="Proteomes" id="UP000183760">
    <property type="component" value="Unassembled WGS sequence"/>
</dbReference>
<protein>
    <submittedName>
        <fullName evidence="2">Uncharacterized protein</fullName>
    </submittedName>
</protein>
<evidence type="ECO:0000256" key="1">
    <source>
        <dbReference type="SAM" id="MobiDB-lite"/>
    </source>
</evidence>
<evidence type="ECO:0000313" key="4">
    <source>
        <dbReference type="Proteomes" id="UP000183760"/>
    </source>
</evidence>
<dbReference type="Pfam" id="PF17957">
    <property type="entry name" value="Big_7"/>
    <property type="match status" value="1"/>
</dbReference>
<evidence type="ECO:0000313" key="3">
    <source>
        <dbReference type="EMBL" id="SEU39627.1"/>
    </source>
</evidence>
<sequence length="948" mass="100199">MSIRALLLRSVSPSLWGLVLVTLLSATASRANERVEAAQRALDFVSADAVTWTKDQGCTSCHRHGATLFGLTQASANGFDLDTATTNGRTNRENMERLARDLLVGQDASGSWSLEGVHYRNAYTSYAAFGLAGYDAKVGNRHAEALARAADWAVSTQELSGRWVEDYPLRPVGASNMGVTARLMTALAQARVHADPARAAQYQDALRRAAAYLREHLNDLAEGPFDDAQRYTYQVAWTAVGLKAAGPGEQGENTAALESVAARLLATRTLDDAPGWGSLDGEAPDETSTSFALYALCLAGRTPEQEPRVARALEWLTSRQAEDGGWGVGTSRHPDIPTTFATLALTCFPDKGDGVSVTVDDAASKPVAQALPHPQRVTYTLVVLHEGPRADTFTLEASGGLPGWTATLDRTTVTLAPGERTSLTLSVGTPVELAPSLTSEVRVTATSMSRPGVSGATQVTAYTNPPPPTEGLETTTTVLAGAQLTVGRDNPLSARVTSADGWRARGPGQGQVTFQVAGVTVGTDHDADGDGVYSVVWRPRGSWEVLGASEVRAVYSGVTLQPREANRLGSSGTRAVEILPSPDPLPSVTLCGLPDFMGETSVGVCGFVTALAPGATIESAAFILHGEQYPVVPEDSGGFVWTELPLRDGLNVIQLVATDTFGGRSSQQATVRVDAVAPGITVLYPAEGSMVGSLLTEVRVWVDDVSPVRVETNWVHVTEVPAGGGLVAHEVALNPGANEVLIRATDAAGHVTEHVLTFWVDAEAPWLVAGLPDGWLVGPQPGNTLDYELAVYSESATRVEVTPGGGTYEVPRGGRVFVARLPLVPGDNVFTMVATSETGLSTTLTRTVRYDNTPPRAQLLSPGPDEAVSGVVVLEARVTDDVSGVRSVAFTRDGSGIRAGTDWGDGVWTAELDTRELLDGPHTVEVWMEDAAGNFVIQTFPFVTLNRP</sequence>
<dbReference type="STRING" id="1334629.MFUL124B02_43110"/>
<dbReference type="EMBL" id="FOIB01000014">
    <property type="protein sequence ID" value="SEU39627.1"/>
    <property type="molecule type" value="Genomic_DNA"/>
</dbReference>
<dbReference type="InterPro" id="IPR008930">
    <property type="entry name" value="Terpenoid_cyclase/PrenylTrfase"/>
</dbReference>
<dbReference type="Gene3D" id="2.60.40.10">
    <property type="entry name" value="Immunoglobulins"/>
    <property type="match status" value="5"/>
</dbReference>
<dbReference type="SUPFAM" id="SSF48239">
    <property type="entry name" value="Terpenoid cyclases/Protein prenyltransferases"/>
    <property type="match status" value="1"/>
</dbReference>